<proteinExistence type="predicted"/>
<dbReference type="AlphaFoldDB" id="A0A1X7RQ46"/>
<evidence type="ECO:0000256" key="1">
    <source>
        <dbReference type="SAM" id="MobiDB-lite"/>
    </source>
</evidence>
<sequence length="490" mass="55106">MAPPMENFPLPIELREEIYSYLLHLDTERDIAQESVYSKQFFRFDTAIFRVNKRIHEEAARCFGRIDPFVLIRVGSWEVMQHLEESGARVYAAEKVLYVPSVAYTIELSDSEINWWGHTSLMDDRQSILILESDVSKLWTVLRGGTFGMPSDCVHVISKPGDDLELAVSGESLPTPAVRIWAHDSKYVALNADRKQTFLASACDTLGDYFNLSFYGFDHEAGKPLIRTAPTIIWPLAFEWNKFDAVMSMKLEADGFIAAGNFEEARRILYYASSRGHDLVFWADPDGLSGQVGSRESAGLVWPAMSALQYDIELSMALLEFRRDGLSISYGPDASSIRPGLEHFLVIDQLCRYAGSSGGDALIRGIVRLEALPTSVEIRHDIACIRHILYTQIPENFAEAFKGVFSPHVFPFKIINTVPDQGRRLHGRPDGLVGWQDTIHLAQFTKEDKEAVVHFQKEHGLRVTNFEVDGPKGAEGSPDGKSQDQEENQD</sequence>
<evidence type="ECO:0000313" key="3">
    <source>
        <dbReference type="Proteomes" id="UP000215127"/>
    </source>
</evidence>
<protein>
    <submittedName>
        <fullName evidence="2">Uncharacterized protein</fullName>
    </submittedName>
</protein>
<gene>
    <name evidence="2" type="ORF">ZT3D7_G4511</name>
</gene>
<evidence type="ECO:0000313" key="2">
    <source>
        <dbReference type="EMBL" id="SMQ49360.1"/>
    </source>
</evidence>
<accession>A0A1X7RQ46</accession>
<name>A0A1X7RQ46_ZYMT9</name>
<dbReference type="Proteomes" id="UP000215127">
    <property type="component" value="Chromosome 3"/>
</dbReference>
<keyword evidence="3" id="KW-1185">Reference proteome</keyword>
<feature type="region of interest" description="Disordered" evidence="1">
    <location>
        <begin position="464"/>
        <end position="490"/>
    </location>
</feature>
<organism evidence="2 3">
    <name type="scientific">Zymoseptoria tritici (strain ST99CH_3D7)</name>
    <dbReference type="NCBI Taxonomy" id="1276538"/>
    <lineage>
        <taxon>Eukaryota</taxon>
        <taxon>Fungi</taxon>
        <taxon>Dikarya</taxon>
        <taxon>Ascomycota</taxon>
        <taxon>Pezizomycotina</taxon>
        <taxon>Dothideomycetes</taxon>
        <taxon>Dothideomycetidae</taxon>
        <taxon>Mycosphaerellales</taxon>
        <taxon>Mycosphaerellaceae</taxon>
        <taxon>Zymoseptoria</taxon>
    </lineage>
</organism>
<dbReference type="EMBL" id="LT853694">
    <property type="protein sequence ID" value="SMQ49360.1"/>
    <property type="molecule type" value="Genomic_DNA"/>
</dbReference>
<reference evidence="2 3" key="1">
    <citation type="submission" date="2016-06" db="EMBL/GenBank/DDBJ databases">
        <authorList>
            <person name="Kjaerup R.B."/>
            <person name="Dalgaard T.S."/>
            <person name="Juul-Madsen H.R."/>
        </authorList>
    </citation>
    <scope>NUCLEOTIDE SEQUENCE [LARGE SCALE GENOMIC DNA]</scope>
</reference>